<comment type="catalytic activity">
    <reaction evidence="9 10">
        <text>hydrogencarbonate + H(+) = CO2 + H2O</text>
        <dbReference type="Rhea" id="RHEA:10748"/>
        <dbReference type="ChEBI" id="CHEBI:15377"/>
        <dbReference type="ChEBI" id="CHEBI:15378"/>
        <dbReference type="ChEBI" id="CHEBI:16526"/>
        <dbReference type="ChEBI" id="CHEBI:17544"/>
        <dbReference type="EC" id="4.2.1.1"/>
    </reaction>
</comment>
<dbReference type="CDD" id="cd03124">
    <property type="entry name" value="alpha_CA_prokaryotic_like"/>
    <property type="match status" value="1"/>
</dbReference>
<keyword evidence="7 10" id="KW-0862">Zinc</keyword>
<dbReference type="PROSITE" id="PS00162">
    <property type="entry name" value="ALPHA_CA_1"/>
    <property type="match status" value="1"/>
</dbReference>
<evidence type="ECO:0000256" key="10">
    <source>
        <dbReference type="RuleBase" id="RU367011"/>
    </source>
</evidence>
<dbReference type="InterPro" id="IPR023561">
    <property type="entry name" value="Carbonic_anhydrase_a-class"/>
</dbReference>
<dbReference type="InterPro" id="IPR001148">
    <property type="entry name" value="CA_dom"/>
</dbReference>
<evidence type="ECO:0000259" key="11">
    <source>
        <dbReference type="PROSITE" id="PS51144"/>
    </source>
</evidence>
<name>A0A6N6MDB5_9FLAO</name>
<evidence type="ECO:0000256" key="2">
    <source>
        <dbReference type="ARBA" id="ARBA00002904"/>
    </source>
</evidence>
<evidence type="ECO:0000256" key="4">
    <source>
        <dbReference type="ARBA" id="ARBA00012925"/>
    </source>
</evidence>
<evidence type="ECO:0000313" key="12">
    <source>
        <dbReference type="EMBL" id="KAB1068675.1"/>
    </source>
</evidence>
<dbReference type="EMBL" id="WAAT01000032">
    <property type="protein sequence ID" value="KAB1068675.1"/>
    <property type="molecule type" value="Genomic_DNA"/>
</dbReference>
<evidence type="ECO:0000256" key="8">
    <source>
        <dbReference type="ARBA" id="ARBA00023239"/>
    </source>
</evidence>
<dbReference type="Proteomes" id="UP000441333">
    <property type="component" value="Unassembled WGS sequence"/>
</dbReference>
<comment type="cofactor">
    <cofactor evidence="1 10">
        <name>Zn(2+)</name>
        <dbReference type="ChEBI" id="CHEBI:29105"/>
    </cofactor>
</comment>
<evidence type="ECO:0000256" key="9">
    <source>
        <dbReference type="ARBA" id="ARBA00048348"/>
    </source>
</evidence>
<keyword evidence="13" id="KW-1185">Reference proteome</keyword>
<evidence type="ECO:0000256" key="6">
    <source>
        <dbReference type="ARBA" id="ARBA00022723"/>
    </source>
</evidence>
<evidence type="ECO:0000256" key="3">
    <source>
        <dbReference type="ARBA" id="ARBA00010718"/>
    </source>
</evidence>
<dbReference type="SUPFAM" id="SSF51069">
    <property type="entry name" value="Carbonic anhydrase"/>
    <property type="match status" value="1"/>
</dbReference>
<dbReference type="PROSITE" id="PS51257">
    <property type="entry name" value="PROKAR_LIPOPROTEIN"/>
    <property type="match status" value="1"/>
</dbReference>
<dbReference type="Pfam" id="PF00194">
    <property type="entry name" value="Carb_anhydrase"/>
    <property type="match status" value="1"/>
</dbReference>
<dbReference type="PANTHER" id="PTHR18952">
    <property type="entry name" value="CARBONIC ANHYDRASE"/>
    <property type="match status" value="1"/>
</dbReference>
<gene>
    <name evidence="12" type="ORF">F6U93_06025</name>
</gene>
<sequence length="265" mass="30544">MQTKPYSILLAVMTLVTISCNQAEKQTEPLLAQHHDTKKHWSYHGETAPEHWAEIETHSDCNGNHQSPINIIHINADSTHFENELSFQYEPSTLIHDVENNGHSIQFDFEEGDYITYKNERYCLKQIHFHEPSEHKINGIIYPIEVHLVHTSKSGKATVLSILGKEGEESQLFEFFESFLPLKTGAKKEINQSVDLSSFLLQDRPYYSYGGSLTTPPCSENINWIVFKDPIILSVEEVLKLKSNMPINNYRNEQPLNGRVVEYHY</sequence>
<organism evidence="12 13">
    <name type="scientific">Pseudotamlana haliotis</name>
    <dbReference type="NCBI Taxonomy" id="2614804"/>
    <lineage>
        <taxon>Bacteria</taxon>
        <taxon>Pseudomonadati</taxon>
        <taxon>Bacteroidota</taxon>
        <taxon>Flavobacteriia</taxon>
        <taxon>Flavobacteriales</taxon>
        <taxon>Flavobacteriaceae</taxon>
        <taxon>Pseudotamlana</taxon>
    </lineage>
</organism>
<proteinExistence type="inferred from homology"/>
<dbReference type="SMART" id="SM01057">
    <property type="entry name" value="Carb_anhydrase"/>
    <property type="match status" value="1"/>
</dbReference>
<protein>
    <recommendedName>
        <fullName evidence="5 10">Carbonic anhydrase</fullName>
        <ecNumber evidence="4 10">4.2.1.1</ecNumber>
    </recommendedName>
</protein>
<dbReference type="AlphaFoldDB" id="A0A6N6MDB5"/>
<evidence type="ECO:0000313" key="13">
    <source>
        <dbReference type="Proteomes" id="UP000441333"/>
    </source>
</evidence>
<dbReference type="EC" id="4.2.1.1" evidence="4 10"/>
<keyword evidence="8 10" id="KW-0456">Lyase</keyword>
<dbReference type="InterPro" id="IPR018338">
    <property type="entry name" value="Carbonic_anhydrase_a-class_CS"/>
</dbReference>
<reference evidence="12 13" key="1">
    <citation type="submission" date="2019-09" db="EMBL/GenBank/DDBJ databases">
        <authorList>
            <person name="Cao W.R."/>
        </authorList>
    </citation>
    <scope>NUCLEOTIDE SEQUENCE [LARGE SCALE GENOMIC DNA]</scope>
    <source>
        <strain evidence="12 13">B1N29</strain>
    </source>
</reference>
<feature type="domain" description="Alpha-carbonic anhydrase" evidence="11">
    <location>
        <begin position="39"/>
        <end position="265"/>
    </location>
</feature>
<dbReference type="Gene3D" id="3.10.200.10">
    <property type="entry name" value="Alpha carbonic anhydrase"/>
    <property type="match status" value="1"/>
</dbReference>
<dbReference type="RefSeq" id="WP_150937852.1">
    <property type="nucleotide sequence ID" value="NZ_WAAT01000032.1"/>
</dbReference>
<evidence type="ECO:0000256" key="7">
    <source>
        <dbReference type="ARBA" id="ARBA00022833"/>
    </source>
</evidence>
<dbReference type="PANTHER" id="PTHR18952:SF265">
    <property type="entry name" value="CARBONIC ANHYDRASE"/>
    <property type="match status" value="1"/>
</dbReference>
<dbReference type="InterPro" id="IPR041891">
    <property type="entry name" value="Alpha_CA_prokaryot-like"/>
</dbReference>
<comment type="function">
    <text evidence="2 10">Reversible hydration of carbon dioxide.</text>
</comment>
<comment type="caution">
    <text evidence="12">The sequence shown here is derived from an EMBL/GenBank/DDBJ whole genome shotgun (WGS) entry which is preliminary data.</text>
</comment>
<dbReference type="PROSITE" id="PS51144">
    <property type="entry name" value="ALPHA_CA_2"/>
    <property type="match status" value="1"/>
</dbReference>
<dbReference type="InterPro" id="IPR036398">
    <property type="entry name" value="CA_dom_sf"/>
</dbReference>
<evidence type="ECO:0000256" key="5">
    <source>
        <dbReference type="ARBA" id="ARBA00014628"/>
    </source>
</evidence>
<keyword evidence="6 10" id="KW-0479">Metal-binding</keyword>
<dbReference type="GO" id="GO:0008270">
    <property type="term" value="F:zinc ion binding"/>
    <property type="evidence" value="ECO:0007669"/>
    <property type="project" value="UniProtKB-UniRule"/>
</dbReference>
<dbReference type="GO" id="GO:0004089">
    <property type="term" value="F:carbonate dehydratase activity"/>
    <property type="evidence" value="ECO:0007669"/>
    <property type="project" value="UniProtKB-UniRule"/>
</dbReference>
<evidence type="ECO:0000256" key="1">
    <source>
        <dbReference type="ARBA" id="ARBA00001947"/>
    </source>
</evidence>
<comment type="similarity">
    <text evidence="3 10">Belongs to the alpha-carbonic anhydrase family.</text>
</comment>
<accession>A0A6N6MDB5</accession>